<reference evidence="7 8" key="1">
    <citation type="submission" date="2017-10" db="EMBL/GenBank/DDBJ databases">
        <title>Sequencing the genomes of 1000 actinobacteria strains.</title>
        <authorList>
            <person name="Klenk H.-P."/>
        </authorList>
    </citation>
    <scope>NUCLEOTIDE SEQUENCE [LARGE SCALE GENOMIC DNA]</scope>
    <source>
        <strain evidence="7 8">DSM 46092</strain>
    </source>
</reference>
<dbReference type="InterPro" id="IPR052770">
    <property type="entry name" value="Cobalt_transport_CbiQ"/>
</dbReference>
<comment type="subcellular location">
    <subcellularLocation>
        <location evidence="1">Cell membrane</location>
        <topology evidence="1">Multi-pass membrane protein</topology>
    </subcellularLocation>
</comment>
<feature type="transmembrane region" description="Helical" evidence="6">
    <location>
        <begin position="235"/>
        <end position="252"/>
    </location>
</feature>
<evidence type="ECO:0000313" key="8">
    <source>
        <dbReference type="Proteomes" id="UP000243542"/>
    </source>
</evidence>
<dbReference type="EMBL" id="PDJK01000001">
    <property type="protein sequence ID" value="PFG56963.1"/>
    <property type="molecule type" value="Genomic_DNA"/>
</dbReference>
<evidence type="ECO:0000256" key="6">
    <source>
        <dbReference type="SAM" id="Phobius"/>
    </source>
</evidence>
<accession>A0A2A9G1C3</accession>
<keyword evidence="2" id="KW-1003">Cell membrane</keyword>
<evidence type="ECO:0000256" key="4">
    <source>
        <dbReference type="ARBA" id="ARBA00022989"/>
    </source>
</evidence>
<comment type="caution">
    <text evidence="7">The sequence shown here is derived from an EMBL/GenBank/DDBJ whole genome shotgun (WGS) entry which is preliminary data.</text>
</comment>
<feature type="transmembrane region" description="Helical" evidence="6">
    <location>
        <begin position="65"/>
        <end position="85"/>
    </location>
</feature>
<gene>
    <name evidence="7" type="ORF">ATK36_0503</name>
</gene>
<feature type="transmembrane region" description="Helical" evidence="6">
    <location>
        <begin position="136"/>
        <end position="162"/>
    </location>
</feature>
<keyword evidence="4 6" id="KW-1133">Transmembrane helix</keyword>
<dbReference type="CDD" id="cd16914">
    <property type="entry name" value="EcfT"/>
    <property type="match status" value="1"/>
</dbReference>
<dbReference type="Proteomes" id="UP000243542">
    <property type="component" value="Unassembled WGS sequence"/>
</dbReference>
<dbReference type="RefSeq" id="WP_098509631.1">
    <property type="nucleotide sequence ID" value="NZ_JBIAKZ010000007.1"/>
</dbReference>
<dbReference type="AlphaFoldDB" id="A0A2A9G1C3"/>
<dbReference type="InterPro" id="IPR012809">
    <property type="entry name" value="ECF_CbiQ"/>
</dbReference>
<keyword evidence="8" id="KW-1185">Reference proteome</keyword>
<organism evidence="7 8">
    <name type="scientific">Amycolatopsis sulphurea</name>
    <dbReference type="NCBI Taxonomy" id="76022"/>
    <lineage>
        <taxon>Bacteria</taxon>
        <taxon>Bacillati</taxon>
        <taxon>Actinomycetota</taxon>
        <taxon>Actinomycetes</taxon>
        <taxon>Pseudonocardiales</taxon>
        <taxon>Pseudonocardiaceae</taxon>
        <taxon>Amycolatopsis</taxon>
    </lineage>
</organism>
<dbReference type="GO" id="GO:0043190">
    <property type="term" value="C:ATP-binding cassette (ABC) transporter complex"/>
    <property type="evidence" value="ECO:0007669"/>
    <property type="project" value="InterPro"/>
</dbReference>
<evidence type="ECO:0000256" key="2">
    <source>
        <dbReference type="ARBA" id="ARBA00022475"/>
    </source>
</evidence>
<evidence type="ECO:0000256" key="1">
    <source>
        <dbReference type="ARBA" id="ARBA00004651"/>
    </source>
</evidence>
<evidence type="ECO:0000256" key="3">
    <source>
        <dbReference type="ARBA" id="ARBA00022692"/>
    </source>
</evidence>
<keyword evidence="3 6" id="KW-0812">Transmembrane</keyword>
<name>A0A2A9G1C3_9PSEU</name>
<sequence length="259" mass="26477">MARLALDDAAWSSRWRDRSTAEKVVLAGGLAGVALTGTGPVGAALVVVVATVCACALAGVRPRTWLAAVSAPAVFIVLGVAGIVITTGAPSGDVLVTWGPFTVTSASAVRGAEVAARALSTSAAVLLLATTTPVPYLLASLARVPGLAILAEIAGVVYRMLFGLLDAQARIRETQAARLGYRSPRAARRSLGMLGAATLVRAWTGAQRLEAGLAGRGSTAASFGSPRRFPVRPRFVASSVAVVLACAAIAWAEPRWPAR</sequence>
<feature type="transmembrane region" description="Helical" evidence="6">
    <location>
        <begin position="25"/>
        <end position="58"/>
    </location>
</feature>
<dbReference type="NCBIfam" id="TIGR02454">
    <property type="entry name" value="ECF_T_CbiQ"/>
    <property type="match status" value="1"/>
</dbReference>
<dbReference type="Pfam" id="PF02361">
    <property type="entry name" value="CbiQ"/>
    <property type="match status" value="1"/>
</dbReference>
<evidence type="ECO:0000256" key="5">
    <source>
        <dbReference type="ARBA" id="ARBA00023136"/>
    </source>
</evidence>
<dbReference type="GO" id="GO:0006824">
    <property type="term" value="P:cobalt ion transport"/>
    <property type="evidence" value="ECO:0007669"/>
    <property type="project" value="InterPro"/>
</dbReference>
<keyword evidence="5 6" id="KW-0472">Membrane</keyword>
<protein>
    <submittedName>
        <fullName evidence="7">Cobalt/nickel transport system permease protein</fullName>
    </submittedName>
</protein>
<proteinExistence type="predicted"/>
<dbReference type="PANTHER" id="PTHR43723">
    <property type="entry name" value="COBALT TRANSPORT PROTEIN CBIQ"/>
    <property type="match status" value="1"/>
</dbReference>
<evidence type="ECO:0000313" key="7">
    <source>
        <dbReference type="EMBL" id="PFG56963.1"/>
    </source>
</evidence>
<dbReference type="PANTHER" id="PTHR43723:SF1">
    <property type="entry name" value="COBALT TRANSPORT PROTEIN CBIQ"/>
    <property type="match status" value="1"/>
</dbReference>
<dbReference type="InterPro" id="IPR003339">
    <property type="entry name" value="ABC/ECF_trnsptr_transmembrane"/>
</dbReference>